<dbReference type="Pfam" id="PF15388">
    <property type="entry name" value="FAM117"/>
    <property type="match status" value="1"/>
</dbReference>
<comment type="caution">
    <text evidence="3">The sequence shown here is derived from an EMBL/GenBank/DDBJ whole genome shotgun (WGS) entry which is preliminary data.</text>
</comment>
<dbReference type="PANTHER" id="PTHR14972:SF6">
    <property type="entry name" value="PROTEIN FAM117B"/>
    <property type="match status" value="1"/>
</dbReference>
<accession>A0A9W7WTW8</accession>
<evidence type="ECO:0000313" key="4">
    <source>
        <dbReference type="Proteomes" id="UP001059041"/>
    </source>
</evidence>
<feature type="compositionally biased region" description="Basic residues" evidence="2">
    <location>
        <begin position="313"/>
        <end position="324"/>
    </location>
</feature>
<feature type="region of interest" description="Disordered" evidence="2">
    <location>
        <begin position="188"/>
        <end position="216"/>
    </location>
</feature>
<dbReference type="PANTHER" id="PTHR14972">
    <property type="entry name" value="AGAP011572-PA"/>
    <property type="match status" value="1"/>
</dbReference>
<feature type="region of interest" description="Disordered" evidence="2">
    <location>
        <begin position="309"/>
        <end position="334"/>
    </location>
</feature>
<dbReference type="AlphaFoldDB" id="A0A9W7WTW8"/>
<protein>
    <submittedName>
        <fullName evidence="3">Protein FAM117B</fullName>
    </submittedName>
</protein>
<reference evidence="3" key="1">
    <citation type="submission" date="2021-02" db="EMBL/GenBank/DDBJ databases">
        <title>Comparative genomics reveals that relaxation of natural selection precedes convergent phenotypic evolution of cavefish.</title>
        <authorList>
            <person name="Peng Z."/>
        </authorList>
    </citation>
    <scope>NUCLEOTIDE SEQUENCE</scope>
    <source>
        <tissue evidence="3">Muscle</tissue>
    </source>
</reference>
<proteinExistence type="predicted"/>
<feature type="compositionally biased region" description="Polar residues" evidence="2">
    <location>
        <begin position="8"/>
        <end position="21"/>
    </location>
</feature>
<gene>
    <name evidence="3" type="ORF">IRJ41_000021</name>
</gene>
<feature type="region of interest" description="Disordered" evidence="2">
    <location>
        <begin position="1"/>
        <end position="21"/>
    </location>
</feature>
<evidence type="ECO:0000313" key="3">
    <source>
        <dbReference type="EMBL" id="KAI7808236.1"/>
    </source>
</evidence>
<dbReference type="InterPro" id="IPR026642">
    <property type="entry name" value="Glcci1/FAM117"/>
</dbReference>
<name>A0A9W7WTW8_TRIRA</name>
<evidence type="ECO:0000256" key="2">
    <source>
        <dbReference type="SAM" id="MobiDB-lite"/>
    </source>
</evidence>
<dbReference type="Proteomes" id="UP001059041">
    <property type="component" value="Linkage Group LG6"/>
</dbReference>
<feature type="compositionally biased region" description="Low complexity" evidence="2">
    <location>
        <begin position="84"/>
        <end position="103"/>
    </location>
</feature>
<keyword evidence="1" id="KW-0597">Phosphoprotein</keyword>
<feature type="region of interest" description="Disordered" evidence="2">
    <location>
        <begin position="67"/>
        <end position="103"/>
    </location>
</feature>
<evidence type="ECO:0000256" key="1">
    <source>
        <dbReference type="ARBA" id="ARBA00022553"/>
    </source>
</evidence>
<organism evidence="3 4">
    <name type="scientific">Triplophysa rosa</name>
    <name type="common">Cave loach</name>
    <dbReference type="NCBI Taxonomy" id="992332"/>
    <lineage>
        <taxon>Eukaryota</taxon>
        <taxon>Metazoa</taxon>
        <taxon>Chordata</taxon>
        <taxon>Craniata</taxon>
        <taxon>Vertebrata</taxon>
        <taxon>Euteleostomi</taxon>
        <taxon>Actinopterygii</taxon>
        <taxon>Neopterygii</taxon>
        <taxon>Teleostei</taxon>
        <taxon>Ostariophysi</taxon>
        <taxon>Cypriniformes</taxon>
        <taxon>Nemacheilidae</taxon>
        <taxon>Triplophysa</taxon>
    </lineage>
</organism>
<sequence length="379" mass="40384">MSQRARRNGSPTSNVSCTGVTTGSPTGTAGICATGVGLLGRLLPMKATVPFQLKSQTQHPLQTRTVLSTGNGKCLGSGCDPPGTHSRSPTRSLSSSSASNSSPVTFTSAMCPQCITSTVASSSHSSSRTSPVISVHATNTRAHAQVPVPNTGVHVTQCCSPSQTSSDSSSLTSHLSASPSFYSSWSCGHRVKSQQPPEHDRLSPESQSSGSPVCRDKPRFPVAGSWYTTNSNGSIRRTSSLDALTAPYLSGHWPRDARHSPCAPCMRDKSTQTPSAWADECGQKKRGCHKRSASCGSTDQLKEIVKLRQQLQRSKHSSRHHREKDRKSPFNGNHTAISQSLVSSIQQTQMEEIEVLCCLLPREREGFLGPGASSKAVSE</sequence>
<keyword evidence="4" id="KW-1185">Reference proteome</keyword>
<dbReference type="EMBL" id="JAFHDT010000006">
    <property type="protein sequence ID" value="KAI7808236.1"/>
    <property type="molecule type" value="Genomic_DNA"/>
</dbReference>